<organism evidence="2 3">
    <name type="scientific">Penicillium oxalicum (strain 114-2 / CGMCC 5302)</name>
    <name type="common">Penicillium decumbens</name>
    <dbReference type="NCBI Taxonomy" id="933388"/>
    <lineage>
        <taxon>Eukaryota</taxon>
        <taxon>Fungi</taxon>
        <taxon>Dikarya</taxon>
        <taxon>Ascomycota</taxon>
        <taxon>Pezizomycotina</taxon>
        <taxon>Eurotiomycetes</taxon>
        <taxon>Eurotiomycetidae</taxon>
        <taxon>Eurotiales</taxon>
        <taxon>Aspergillaceae</taxon>
        <taxon>Penicillium</taxon>
    </lineage>
</organism>
<dbReference type="HOGENOM" id="CLU_2237514_0_0_1"/>
<evidence type="ECO:0000256" key="1">
    <source>
        <dbReference type="SAM" id="MobiDB-lite"/>
    </source>
</evidence>
<sequence length="105" mass="11512">MVTTSDGSRDPSHLEGHFTICIQDVEWLSSSSRGRPIALYVEIPRIFTTTANTPNADHHPSVRHTCSPHNFSPIRDPPNHIANLANFIASNWAPPSDALNSPSSQ</sequence>
<evidence type="ECO:0000313" key="3">
    <source>
        <dbReference type="Proteomes" id="UP000019376"/>
    </source>
</evidence>
<evidence type="ECO:0000313" key="2">
    <source>
        <dbReference type="EMBL" id="EPS26419.1"/>
    </source>
</evidence>
<dbReference type="Proteomes" id="UP000019376">
    <property type="component" value="Unassembled WGS sequence"/>
</dbReference>
<reference evidence="2 3" key="1">
    <citation type="journal article" date="2013" name="PLoS ONE">
        <title>Genomic and secretomic analyses reveal unique features of the lignocellulolytic enzyme system of Penicillium decumbens.</title>
        <authorList>
            <person name="Liu G."/>
            <person name="Zhang L."/>
            <person name="Wei X."/>
            <person name="Zou G."/>
            <person name="Qin Y."/>
            <person name="Ma L."/>
            <person name="Li J."/>
            <person name="Zheng H."/>
            <person name="Wang S."/>
            <person name="Wang C."/>
            <person name="Xun L."/>
            <person name="Zhao G.-P."/>
            <person name="Zhou Z."/>
            <person name="Qu Y."/>
        </authorList>
    </citation>
    <scope>NUCLEOTIDE SEQUENCE [LARGE SCALE GENOMIC DNA]</scope>
    <source>
        <strain evidence="3">114-2 / CGMCC 5302</strain>
    </source>
</reference>
<dbReference type="AlphaFoldDB" id="S7Z8A9"/>
<keyword evidence="3" id="KW-1185">Reference proteome</keyword>
<protein>
    <submittedName>
        <fullName evidence="2">Uncharacterized protein</fullName>
    </submittedName>
</protein>
<gene>
    <name evidence="2" type="ORF">PDE_01355</name>
</gene>
<dbReference type="EMBL" id="KB644409">
    <property type="protein sequence ID" value="EPS26419.1"/>
    <property type="molecule type" value="Genomic_DNA"/>
</dbReference>
<name>S7Z8A9_PENO1</name>
<feature type="region of interest" description="Disordered" evidence="1">
    <location>
        <begin position="51"/>
        <end position="74"/>
    </location>
</feature>
<accession>S7Z8A9</accession>
<proteinExistence type="predicted"/>